<dbReference type="EMBL" id="JACXVP010000009">
    <property type="protein sequence ID" value="KAG5586719.1"/>
    <property type="molecule type" value="Genomic_DNA"/>
</dbReference>
<evidence type="ECO:0000313" key="2">
    <source>
        <dbReference type="EMBL" id="KAG5586719.1"/>
    </source>
</evidence>
<feature type="transmembrane region" description="Helical" evidence="1">
    <location>
        <begin position="26"/>
        <end position="47"/>
    </location>
</feature>
<keyword evidence="1" id="KW-0812">Transmembrane</keyword>
<keyword evidence="1" id="KW-1133">Transmembrane helix</keyword>
<evidence type="ECO:0000256" key="1">
    <source>
        <dbReference type="SAM" id="Phobius"/>
    </source>
</evidence>
<name>A0A9J5XGE8_SOLCO</name>
<proteinExistence type="predicted"/>
<evidence type="ECO:0000313" key="3">
    <source>
        <dbReference type="Proteomes" id="UP000824120"/>
    </source>
</evidence>
<dbReference type="AlphaFoldDB" id="A0A9J5XGE8"/>
<dbReference type="Proteomes" id="UP000824120">
    <property type="component" value="Chromosome 9"/>
</dbReference>
<reference evidence="2 3" key="1">
    <citation type="submission" date="2020-09" db="EMBL/GenBank/DDBJ databases">
        <title>De no assembly of potato wild relative species, Solanum commersonii.</title>
        <authorList>
            <person name="Cho K."/>
        </authorList>
    </citation>
    <scope>NUCLEOTIDE SEQUENCE [LARGE SCALE GENOMIC DNA]</scope>
    <source>
        <strain evidence="2">LZ3.2</strain>
        <tissue evidence="2">Leaf</tissue>
    </source>
</reference>
<accession>A0A9J5XGE8</accession>
<sequence length="78" mass="8703">MNCESPMGPCLDALARQGVYDSYPSLLTICGLFSPLFLNHFLCRFLLGYSSRWLIISSFGDLFGVAVRSSFWITISSI</sequence>
<keyword evidence="1" id="KW-0472">Membrane</keyword>
<gene>
    <name evidence="2" type="ORF">H5410_047153</name>
</gene>
<comment type="caution">
    <text evidence="2">The sequence shown here is derived from an EMBL/GenBank/DDBJ whole genome shotgun (WGS) entry which is preliminary data.</text>
</comment>
<protein>
    <submittedName>
        <fullName evidence="2">Uncharacterized protein</fullName>
    </submittedName>
</protein>
<organism evidence="2 3">
    <name type="scientific">Solanum commersonii</name>
    <name type="common">Commerson's wild potato</name>
    <name type="synonym">Commerson's nightshade</name>
    <dbReference type="NCBI Taxonomy" id="4109"/>
    <lineage>
        <taxon>Eukaryota</taxon>
        <taxon>Viridiplantae</taxon>
        <taxon>Streptophyta</taxon>
        <taxon>Embryophyta</taxon>
        <taxon>Tracheophyta</taxon>
        <taxon>Spermatophyta</taxon>
        <taxon>Magnoliopsida</taxon>
        <taxon>eudicotyledons</taxon>
        <taxon>Gunneridae</taxon>
        <taxon>Pentapetalae</taxon>
        <taxon>asterids</taxon>
        <taxon>lamiids</taxon>
        <taxon>Solanales</taxon>
        <taxon>Solanaceae</taxon>
        <taxon>Solanoideae</taxon>
        <taxon>Solaneae</taxon>
        <taxon>Solanum</taxon>
    </lineage>
</organism>
<keyword evidence="3" id="KW-1185">Reference proteome</keyword>
<feature type="transmembrane region" description="Helical" evidence="1">
    <location>
        <begin position="54"/>
        <end position="75"/>
    </location>
</feature>